<reference evidence="11 13" key="2">
    <citation type="journal article" date="2013" name="Nature">
        <title>Insights into bilaterian evolution from three spiralian genomes.</title>
        <authorList>
            <person name="Simakov O."/>
            <person name="Marletaz F."/>
            <person name="Cho S.J."/>
            <person name="Edsinger-Gonzales E."/>
            <person name="Havlak P."/>
            <person name="Hellsten U."/>
            <person name="Kuo D.H."/>
            <person name="Larsson T."/>
            <person name="Lv J."/>
            <person name="Arendt D."/>
            <person name="Savage R."/>
            <person name="Osoegawa K."/>
            <person name="de Jong P."/>
            <person name="Grimwood J."/>
            <person name="Chapman J.A."/>
            <person name="Shapiro H."/>
            <person name="Aerts A."/>
            <person name="Otillar R.P."/>
            <person name="Terry A.Y."/>
            <person name="Boore J.L."/>
            <person name="Grigoriev I.V."/>
            <person name="Lindberg D.R."/>
            <person name="Seaver E.C."/>
            <person name="Weisblat D.A."/>
            <person name="Putnam N.H."/>
            <person name="Rokhsar D.S."/>
        </authorList>
    </citation>
    <scope>NUCLEOTIDE SEQUENCE</scope>
    <source>
        <strain evidence="11 13">I ESC-2004</strain>
    </source>
</reference>
<comment type="subcellular location">
    <subcellularLocation>
        <location evidence="1">Membrane</location>
        <topology evidence="1">Multi-pass membrane protein</topology>
    </subcellularLocation>
</comment>
<evidence type="ECO:0000259" key="10">
    <source>
        <dbReference type="PROSITE" id="PS50262"/>
    </source>
</evidence>
<evidence type="ECO:0000313" key="11">
    <source>
        <dbReference type="EMBL" id="ELT88599.1"/>
    </source>
</evidence>
<evidence type="ECO:0000256" key="5">
    <source>
        <dbReference type="ARBA" id="ARBA00023136"/>
    </source>
</evidence>
<organism evidence="11">
    <name type="scientific">Capitella teleta</name>
    <name type="common">Polychaete worm</name>
    <dbReference type="NCBI Taxonomy" id="283909"/>
    <lineage>
        <taxon>Eukaryota</taxon>
        <taxon>Metazoa</taxon>
        <taxon>Spiralia</taxon>
        <taxon>Lophotrochozoa</taxon>
        <taxon>Annelida</taxon>
        <taxon>Polychaeta</taxon>
        <taxon>Sedentaria</taxon>
        <taxon>Scolecida</taxon>
        <taxon>Capitellidae</taxon>
        <taxon>Capitella</taxon>
    </lineage>
</organism>
<feature type="transmembrane region" description="Helical" evidence="9">
    <location>
        <begin position="65"/>
        <end position="84"/>
    </location>
</feature>
<feature type="transmembrane region" description="Helical" evidence="9">
    <location>
        <begin position="31"/>
        <end position="53"/>
    </location>
</feature>
<keyword evidence="4" id="KW-0297">G-protein coupled receptor</keyword>
<dbReference type="SUPFAM" id="SSF81321">
    <property type="entry name" value="Family A G protein-coupled receptor-like"/>
    <property type="match status" value="1"/>
</dbReference>
<dbReference type="PANTHER" id="PTHR24243">
    <property type="entry name" value="G-PROTEIN COUPLED RECEPTOR"/>
    <property type="match status" value="1"/>
</dbReference>
<protein>
    <recommendedName>
        <fullName evidence="10">G-protein coupled receptors family 1 profile domain-containing protein</fullName>
    </recommendedName>
</protein>
<dbReference type="InterPro" id="IPR017452">
    <property type="entry name" value="GPCR_Rhodpsn_7TM"/>
</dbReference>
<proteinExistence type="predicted"/>
<dbReference type="Gene3D" id="1.20.1070.10">
    <property type="entry name" value="Rhodopsin 7-helix transmembrane proteins"/>
    <property type="match status" value="1"/>
</dbReference>
<dbReference type="Pfam" id="PF00001">
    <property type="entry name" value="7tm_1"/>
    <property type="match status" value="1"/>
</dbReference>
<name>R7T5H5_CAPTE</name>
<evidence type="ECO:0000256" key="6">
    <source>
        <dbReference type="ARBA" id="ARBA00023170"/>
    </source>
</evidence>
<evidence type="ECO:0000313" key="13">
    <source>
        <dbReference type="Proteomes" id="UP000014760"/>
    </source>
</evidence>
<dbReference type="PANTHER" id="PTHR24243:SF224">
    <property type="entry name" value="G-PROTEIN COUPLED RECEPTOR 19-RELATED"/>
    <property type="match status" value="1"/>
</dbReference>
<keyword evidence="5 9" id="KW-0472">Membrane</keyword>
<keyword evidence="6" id="KW-0675">Receptor</keyword>
<evidence type="ECO:0000256" key="2">
    <source>
        <dbReference type="ARBA" id="ARBA00022692"/>
    </source>
</evidence>
<keyword evidence="13" id="KW-1185">Reference proteome</keyword>
<dbReference type="AlphaFoldDB" id="R7T5H5"/>
<evidence type="ECO:0000256" key="8">
    <source>
        <dbReference type="SAM" id="MobiDB-lite"/>
    </source>
</evidence>
<feature type="transmembrane region" description="Helical" evidence="9">
    <location>
        <begin position="287"/>
        <end position="309"/>
    </location>
</feature>
<dbReference type="EMBL" id="KB311784">
    <property type="protein sequence ID" value="ELT88599.1"/>
    <property type="molecule type" value="Genomic_DNA"/>
</dbReference>
<evidence type="ECO:0000256" key="3">
    <source>
        <dbReference type="ARBA" id="ARBA00022989"/>
    </source>
</evidence>
<dbReference type="OMA" id="CIMTHTN"/>
<sequence>MASEDCEGTFIQNGTEVEDWFEIPAVRYTFVAFYFVGIILAACGNGYLVYYIIHHRRRTRKNVTALLILNLAFCDLIITLLTPLRVADILMPRNSDHGDTYCKIGSFFSLFLACNTYTSIVAISYERLLLICFPLQSKSLLTISKTVKVLIISWIFALISALPLPILYTFIVTIPLSNKSFQFCLMNVFPQSCDNPGGTAYFMFLFLMYYLIPMIVISICYSKIFHTLYCGDSLLTSSDPRQMKMIETRKSLAKMMLFIAVSFTLLHGPYFFTFLFLSVGFHVGNNAVFLLMFIEFLPLISAIINPYVYSVRTKTFKKSVSIASQSGPHRESLMRRSTQRSINKDPVTPTNGHGDVTVALNTVPMNRVTIEPQVFNIGGFNGGENDVSDA</sequence>
<dbReference type="GO" id="GO:0005886">
    <property type="term" value="C:plasma membrane"/>
    <property type="evidence" value="ECO:0007669"/>
    <property type="project" value="TreeGrafter"/>
</dbReference>
<dbReference type="HOGENOM" id="CLU_706462_0_0_1"/>
<keyword evidence="3 9" id="KW-1133">Transmembrane helix</keyword>
<keyword evidence="7" id="KW-0807">Transducer</keyword>
<reference evidence="13" key="1">
    <citation type="submission" date="2012-12" db="EMBL/GenBank/DDBJ databases">
        <authorList>
            <person name="Hellsten U."/>
            <person name="Grimwood J."/>
            <person name="Chapman J.A."/>
            <person name="Shapiro H."/>
            <person name="Aerts A."/>
            <person name="Otillar R.P."/>
            <person name="Terry A.Y."/>
            <person name="Boore J.L."/>
            <person name="Simakov O."/>
            <person name="Marletaz F."/>
            <person name="Cho S.-J."/>
            <person name="Edsinger-Gonzales E."/>
            <person name="Havlak P."/>
            <person name="Kuo D.-H."/>
            <person name="Larsson T."/>
            <person name="Lv J."/>
            <person name="Arendt D."/>
            <person name="Savage R."/>
            <person name="Osoegawa K."/>
            <person name="de Jong P."/>
            <person name="Lindberg D.R."/>
            <person name="Seaver E.C."/>
            <person name="Weisblat D.A."/>
            <person name="Putnam N.H."/>
            <person name="Grigoriev I.V."/>
            <person name="Rokhsar D.S."/>
        </authorList>
    </citation>
    <scope>NUCLEOTIDE SEQUENCE</scope>
    <source>
        <strain evidence="13">I ESC-2004</strain>
    </source>
</reference>
<dbReference type="PROSITE" id="PS50262">
    <property type="entry name" value="G_PROTEIN_RECEP_F1_2"/>
    <property type="match status" value="1"/>
</dbReference>
<feature type="transmembrane region" description="Helical" evidence="9">
    <location>
        <begin position="104"/>
        <end position="125"/>
    </location>
</feature>
<feature type="transmembrane region" description="Helical" evidence="9">
    <location>
        <begin position="255"/>
        <end position="281"/>
    </location>
</feature>
<keyword evidence="2 9" id="KW-0812">Transmembrane</keyword>
<dbReference type="GO" id="GO:0004930">
    <property type="term" value="F:G protein-coupled receptor activity"/>
    <property type="evidence" value="ECO:0007669"/>
    <property type="project" value="UniProtKB-KW"/>
</dbReference>
<dbReference type="CDD" id="cd00637">
    <property type="entry name" value="7tm_classA_rhodopsin-like"/>
    <property type="match status" value="1"/>
</dbReference>
<dbReference type="PRINTS" id="PR00237">
    <property type="entry name" value="GPCRRHODOPSN"/>
</dbReference>
<dbReference type="OrthoDB" id="2101615at2759"/>
<gene>
    <name evidence="11" type="ORF">CAPTEDRAFT_109079</name>
</gene>
<evidence type="ECO:0000256" key="7">
    <source>
        <dbReference type="ARBA" id="ARBA00023224"/>
    </source>
</evidence>
<dbReference type="EMBL" id="AMQN01015315">
    <property type="status" value="NOT_ANNOTATED_CDS"/>
    <property type="molecule type" value="Genomic_DNA"/>
</dbReference>
<dbReference type="InterPro" id="IPR000276">
    <property type="entry name" value="GPCR_Rhodpsn"/>
</dbReference>
<evidence type="ECO:0000313" key="12">
    <source>
        <dbReference type="EnsemblMetazoa" id="CapteP109079"/>
    </source>
</evidence>
<feature type="region of interest" description="Disordered" evidence="8">
    <location>
        <begin position="327"/>
        <end position="353"/>
    </location>
</feature>
<feature type="domain" description="G-protein coupled receptors family 1 profile" evidence="10">
    <location>
        <begin position="44"/>
        <end position="309"/>
    </location>
</feature>
<dbReference type="EnsemblMetazoa" id="CapteT109079">
    <property type="protein sequence ID" value="CapteP109079"/>
    <property type="gene ID" value="CapteG109079"/>
</dbReference>
<dbReference type="Proteomes" id="UP000014760">
    <property type="component" value="Unassembled WGS sequence"/>
</dbReference>
<evidence type="ECO:0000256" key="1">
    <source>
        <dbReference type="ARBA" id="ARBA00004141"/>
    </source>
</evidence>
<evidence type="ECO:0000256" key="4">
    <source>
        <dbReference type="ARBA" id="ARBA00023040"/>
    </source>
</evidence>
<dbReference type="STRING" id="283909.R7T5H5"/>
<accession>R7T5H5</accession>
<evidence type="ECO:0000256" key="9">
    <source>
        <dbReference type="SAM" id="Phobius"/>
    </source>
</evidence>
<feature type="transmembrane region" description="Helical" evidence="9">
    <location>
        <begin position="200"/>
        <end position="221"/>
    </location>
</feature>
<feature type="transmembrane region" description="Helical" evidence="9">
    <location>
        <begin position="146"/>
        <end position="171"/>
    </location>
</feature>
<reference evidence="12" key="3">
    <citation type="submission" date="2015-06" db="UniProtKB">
        <authorList>
            <consortium name="EnsemblMetazoa"/>
        </authorList>
    </citation>
    <scope>IDENTIFICATION</scope>
</reference>